<dbReference type="EMBL" id="CM044704">
    <property type="protein sequence ID" value="KAI5667589.1"/>
    <property type="molecule type" value="Genomic_DNA"/>
</dbReference>
<keyword evidence="2" id="KW-1185">Reference proteome</keyword>
<dbReference type="Proteomes" id="UP001060085">
    <property type="component" value="Linkage Group LG04"/>
</dbReference>
<evidence type="ECO:0000313" key="1">
    <source>
        <dbReference type="EMBL" id="KAI5667589.1"/>
    </source>
</evidence>
<organism evidence="1 2">
    <name type="scientific">Catharanthus roseus</name>
    <name type="common">Madagascar periwinkle</name>
    <name type="synonym">Vinca rosea</name>
    <dbReference type="NCBI Taxonomy" id="4058"/>
    <lineage>
        <taxon>Eukaryota</taxon>
        <taxon>Viridiplantae</taxon>
        <taxon>Streptophyta</taxon>
        <taxon>Embryophyta</taxon>
        <taxon>Tracheophyta</taxon>
        <taxon>Spermatophyta</taxon>
        <taxon>Magnoliopsida</taxon>
        <taxon>eudicotyledons</taxon>
        <taxon>Gunneridae</taxon>
        <taxon>Pentapetalae</taxon>
        <taxon>asterids</taxon>
        <taxon>lamiids</taxon>
        <taxon>Gentianales</taxon>
        <taxon>Apocynaceae</taxon>
        <taxon>Rauvolfioideae</taxon>
        <taxon>Vinceae</taxon>
        <taxon>Catharanthinae</taxon>
        <taxon>Catharanthus</taxon>
    </lineage>
</organism>
<comment type="caution">
    <text evidence="1">The sequence shown here is derived from an EMBL/GenBank/DDBJ whole genome shotgun (WGS) entry which is preliminary data.</text>
</comment>
<gene>
    <name evidence="1" type="ORF">M9H77_17442</name>
</gene>
<sequence>MYMTISLLNSSLVSTSLRMISGIADIYGGRDPYRVAISLMRPMYLSEESSDIPNFRICVGPHGMPSVRFICSSSMLRSPISSLMLYEKVDRIDLNFSIGALSVFYFFDGGEGLLGLTATFFFFTSIGKTLDKVRII</sequence>
<accession>A0ACC0B4L4</accession>
<reference evidence="2" key="1">
    <citation type="journal article" date="2023" name="Nat. Plants">
        <title>Single-cell RNA sequencing provides a high-resolution roadmap for understanding the multicellular compartmentation of specialized metabolism.</title>
        <authorList>
            <person name="Sun S."/>
            <person name="Shen X."/>
            <person name="Li Y."/>
            <person name="Li Y."/>
            <person name="Wang S."/>
            <person name="Li R."/>
            <person name="Zhang H."/>
            <person name="Shen G."/>
            <person name="Guo B."/>
            <person name="Wei J."/>
            <person name="Xu J."/>
            <person name="St-Pierre B."/>
            <person name="Chen S."/>
            <person name="Sun C."/>
        </authorList>
    </citation>
    <scope>NUCLEOTIDE SEQUENCE [LARGE SCALE GENOMIC DNA]</scope>
</reference>
<evidence type="ECO:0000313" key="2">
    <source>
        <dbReference type="Proteomes" id="UP001060085"/>
    </source>
</evidence>
<protein>
    <submittedName>
        <fullName evidence="1">Uncharacterized protein</fullName>
    </submittedName>
</protein>
<name>A0ACC0B4L4_CATRO</name>
<proteinExistence type="predicted"/>